<name>A0A9W6WZJ9_9STRA</name>
<keyword evidence="4" id="KW-1185">Reference proteome</keyword>
<dbReference type="Proteomes" id="UP001165121">
    <property type="component" value="Unassembled WGS sequence"/>
</dbReference>
<dbReference type="InterPro" id="IPR049203">
    <property type="entry name" value="DUF6818"/>
</dbReference>
<dbReference type="EMBL" id="BSXT01000270">
    <property type="protein sequence ID" value="GMF22970.1"/>
    <property type="molecule type" value="Genomic_DNA"/>
</dbReference>
<evidence type="ECO:0000259" key="2">
    <source>
        <dbReference type="Pfam" id="PF20681"/>
    </source>
</evidence>
<dbReference type="Pfam" id="PF20681">
    <property type="entry name" value="DUF6818"/>
    <property type="match status" value="1"/>
</dbReference>
<accession>A0A9W6WZJ9</accession>
<sequence>MEAQLPLGRDEWEFVLAIHNQHFRANNRAVDSLRRKFAALCRTRIPTGNPTCPPEVATAMRVRFLMTQRADIGERDIITEEDIGISRETHGHDTDAAQVSVQATPSPPDNSLVLADQESPATSEFPKPKLSPVQLLAPAPVSPACL</sequence>
<evidence type="ECO:0000313" key="3">
    <source>
        <dbReference type="EMBL" id="GMF22970.1"/>
    </source>
</evidence>
<evidence type="ECO:0000313" key="4">
    <source>
        <dbReference type="Proteomes" id="UP001165121"/>
    </source>
</evidence>
<feature type="region of interest" description="Disordered" evidence="1">
    <location>
        <begin position="87"/>
        <end position="146"/>
    </location>
</feature>
<comment type="caution">
    <text evidence="3">The sequence shown here is derived from an EMBL/GenBank/DDBJ whole genome shotgun (WGS) entry which is preliminary data.</text>
</comment>
<dbReference type="PANTHER" id="PTHR34409">
    <property type="entry name" value="SET DOMAIN-CONTAINING PROTEIN"/>
    <property type="match status" value="1"/>
</dbReference>
<dbReference type="PANTHER" id="PTHR34409:SF1">
    <property type="entry name" value="MYB-LIKE DOMAIN-CONTAINING PROTEIN"/>
    <property type="match status" value="1"/>
</dbReference>
<dbReference type="OrthoDB" id="164467at2759"/>
<proteinExistence type="predicted"/>
<gene>
    <name evidence="3" type="ORF">Pfra01_000351000</name>
</gene>
<dbReference type="AlphaFoldDB" id="A0A9W6WZJ9"/>
<feature type="domain" description="DUF6818" evidence="2">
    <location>
        <begin position="6"/>
        <end position="64"/>
    </location>
</feature>
<protein>
    <submittedName>
        <fullName evidence="3">Unnamed protein product</fullName>
    </submittedName>
</protein>
<reference evidence="3" key="1">
    <citation type="submission" date="2023-04" db="EMBL/GenBank/DDBJ databases">
        <title>Phytophthora fragariaefolia NBRC 109709.</title>
        <authorList>
            <person name="Ichikawa N."/>
            <person name="Sato H."/>
            <person name="Tonouchi N."/>
        </authorList>
    </citation>
    <scope>NUCLEOTIDE SEQUENCE</scope>
    <source>
        <strain evidence="3">NBRC 109709</strain>
    </source>
</reference>
<organism evidence="3 4">
    <name type="scientific">Phytophthora fragariaefolia</name>
    <dbReference type="NCBI Taxonomy" id="1490495"/>
    <lineage>
        <taxon>Eukaryota</taxon>
        <taxon>Sar</taxon>
        <taxon>Stramenopiles</taxon>
        <taxon>Oomycota</taxon>
        <taxon>Peronosporomycetes</taxon>
        <taxon>Peronosporales</taxon>
        <taxon>Peronosporaceae</taxon>
        <taxon>Phytophthora</taxon>
    </lineage>
</organism>
<evidence type="ECO:0000256" key="1">
    <source>
        <dbReference type="SAM" id="MobiDB-lite"/>
    </source>
</evidence>